<dbReference type="InterPro" id="IPR018466">
    <property type="entry name" value="Kre9/Knh1-like_N"/>
</dbReference>
<dbReference type="HOGENOM" id="CLU_078855_2_1_1"/>
<reference evidence="4 5" key="1">
    <citation type="journal article" date="2012" name="Appl. Environ. Microbiol.">
        <title>Short-read sequencing for genomic analysis of the brown rot fungus Fibroporia radiculosa.</title>
        <authorList>
            <person name="Tang J.D."/>
            <person name="Perkins A.D."/>
            <person name="Sonstegard T.S."/>
            <person name="Schroeder S.G."/>
            <person name="Burgess S.C."/>
            <person name="Diehl S.V."/>
        </authorList>
    </citation>
    <scope>NUCLEOTIDE SEQUENCE [LARGE SCALE GENOMIC DNA]</scope>
    <source>
        <strain evidence="4 5">TFFH 294</strain>
    </source>
</reference>
<dbReference type="PANTHER" id="PTHR28154:SF1">
    <property type="entry name" value="CELL WALL SYNTHESIS PROTEIN KNH1-RELATED"/>
    <property type="match status" value="1"/>
</dbReference>
<accession>J4I1H6</accession>
<name>J4I1H6_9APHY</name>
<dbReference type="OrthoDB" id="2432613at2759"/>
<dbReference type="PANTHER" id="PTHR28154">
    <property type="entry name" value="CELL WALL SYNTHESIS PROTEIN KNH1-RELATED"/>
    <property type="match status" value="1"/>
</dbReference>
<keyword evidence="5" id="KW-1185">Reference proteome</keyword>
<proteinExistence type="predicted"/>
<dbReference type="Proteomes" id="UP000006352">
    <property type="component" value="Unassembled WGS sequence"/>
</dbReference>
<dbReference type="AlphaFoldDB" id="J4I1H6"/>
<dbReference type="EMBL" id="HE797198">
    <property type="protein sequence ID" value="CCM05617.1"/>
    <property type="molecule type" value="Genomic_DNA"/>
</dbReference>
<protein>
    <recommendedName>
        <fullName evidence="3">Yeast cell wall synthesis Kre9/Knh1-like N-terminal domain-containing protein</fullName>
    </recommendedName>
</protein>
<feature type="chain" id="PRO_5003778399" description="Yeast cell wall synthesis Kre9/Knh1-like N-terminal domain-containing protein" evidence="2">
    <location>
        <begin position="22"/>
        <end position="221"/>
    </location>
</feature>
<evidence type="ECO:0000256" key="2">
    <source>
        <dbReference type="SAM" id="SignalP"/>
    </source>
</evidence>
<dbReference type="InParanoid" id="J4I1H6"/>
<evidence type="ECO:0000313" key="4">
    <source>
        <dbReference type="EMBL" id="CCM05617.1"/>
    </source>
</evidence>
<feature type="signal peptide" evidence="2">
    <location>
        <begin position="1"/>
        <end position="21"/>
    </location>
</feature>
<dbReference type="STRING" id="599839.J4I1H6"/>
<evidence type="ECO:0000313" key="5">
    <source>
        <dbReference type="Proteomes" id="UP000006352"/>
    </source>
</evidence>
<evidence type="ECO:0000259" key="3">
    <source>
        <dbReference type="Pfam" id="PF10342"/>
    </source>
</evidence>
<dbReference type="InterPro" id="IPR045328">
    <property type="entry name" value="Kre9/Knh1"/>
</dbReference>
<dbReference type="Pfam" id="PF10342">
    <property type="entry name" value="Kre9_KNH"/>
    <property type="match status" value="1"/>
</dbReference>
<gene>
    <name evidence="4" type="ORF">FIBRA_07846</name>
</gene>
<dbReference type="GeneID" id="24100528"/>
<organism evidence="4 5">
    <name type="scientific">Fibroporia radiculosa</name>
    <dbReference type="NCBI Taxonomy" id="599839"/>
    <lineage>
        <taxon>Eukaryota</taxon>
        <taxon>Fungi</taxon>
        <taxon>Dikarya</taxon>
        <taxon>Basidiomycota</taxon>
        <taxon>Agaricomycotina</taxon>
        <taxon>Agaricomycetes</taxon>
        <taxon>Polyporales</taxon>
        <taxon>Fibroporiaceae</taxon>
        <taxon>Fibroporia</taxon>
    </lineage>
</organism>
<evidence type="ECO:0000256" key="1">
    <source>
        <dbReference type="ARBA" id="ARBA00022729"/>
    </source>
</evidence>
<dbReference type="GO" id="GO:0006078">
    <property type="term" value="P:(1-&gt;6)-beta-D-glucan biosynthetic process"/>
    <property type="evidence" value="ECO:0007669"/>
    <property type="project" value="InterPro"/>
</dbReference>
<sequence>MLAGVALAIALCAVLIPPTYAGVYVTYPVQDTVWQAGQNQTISWKDDGVPPSLQDFGNSKVSIYSGNEQQQTSMQEIVSSVNVYTTASILFTPNPAAGPSGSYFIRFESLKLRDANNSAYPAEAFSSPFTITGMNGSLSTLQAIAGAPNSSTSTNAATNPSNVPMPTPRASVPMRVSATTNPSPSAAGLNGQAVNSASLPRIGRWEGVGGITLVLLVGALL</sequence>
<dbReference type="RefSeq" id="XP_012184900.1">
    <property type="nucleotide sequence ID" value="XM_012329510.1"/>
</dbReference>
<feature type="domain" description="Yeast cell wall synthesis Kre9/Knh1-like N-terminal" evidence="3">
    <location>
        <begin position="28"/>
        <end position="120"/>
    </location>
</feature>
<keyword evidence="1 2" id="KW-0732">Signal</keyword>
<dbReference type="GO" id="GO:0042546">
    <property type="term" value="P:cell wall biogenesis"/>
    <property type="evidence" value="ECO:0007669"/>
    <property type="project" value="InterPro"/>
</dbReference>